<proteinExistence type="predicted"/>
<gene>
    <name evidence="1" type="ORF">ACFSQ3_11565</name>
</gene>
<dbReference type="EMBL" id="JBHUMA010000006">
    <property type="protein sequence ID" value="MFD2599592.1"/>
    <property type="molecule type" value="Genomic_DNA"/>
</dbReference>
<dbReference type="Proteomes" id="UP001597393">
    <property type="component" value="Unassembled WGS sequence"/>
</dbReference>
<dbReference type="InterPro" id="IPR018644">
    <property type="entry name" value="DUF2071"/>
</dbReference>
<dbReference type="Pfam" id="PF09844">
    <property type="entry name" value="DUF2071"/>
    <property type="match status" value="1"/>
</dbReference>
<organism evidence="1 2">
    <name type="scientific">Sphingobacterium corticis</name>
    <dbReference type="NCBI Taxonomy" id="1812823"/>
    <lineage>
        <taxon>Bacteria</taxon>
        <taxon>Pseudomonadati</taxon>
        <taxon>Bacteroidota</taxon>
        <taxon>Sphingobacteriia</taxon>
        <taxon>Sphingobacteriales</taxon>
        <taxon>Sphingobacteriaceae</taxon>
        <taxon>Sphingobacterium</taxon>
    </lineage>
</organism>
<dbReference type="RefSeq" id="WP_380869718.1">
    <property type="nucleotide sequence ID" value="NZ_JBHUMA010000006.1"/>
</dbReference>
<evidence type="ECO:0000313" key="2">
    <source>
        <dbReference type="Proteomes" id="UP001597393"/>
    </source>
</evidence>
<reference evidence="2" key="1">
    <citation type="journal article" date="2019" name="Int. J. Syst. Evol. Microbiol.">
        <title>The Global Catalogue of Microorganisms (GCM) 10K type strain sequencing project: providing services to taxonomists for standard genome sequencing and annotation.</title>
        <authorList>
            <consortium name="The Broad Institute Genomics Platform"/>
            <consortium name="The Broad Institute Genome Sequencing Center for Infectious Disease"/>
            <person name="Wu L."/>
            <person name="Ma J."/>
        </authorList>
    </citation>
    <scope>NUCLEOTIDE SEQUENCE [LARGE SCALE GENOMIC DNA]</scope>
    <source>
        <strain evidence="2">KCTC 42248</strain>
    </source>
</reference>
<comment type="caution">
    <text evidence="1">The sequence shown here is derived from an EMBL/GenBank/DDBJ whole genome shotgun (WGS) entry which is preliminary data.</text>
</comment>
<accession>A0ABW5NKL0</accession>
<name>A0ABW5NKL0_9SPHI</name>
<evidence type="ECO:0000313" key="1">
    <source>
        <dbReference type="EMBL" id="MFD2599592.1"/>
    </source>
</evidence>
<sequence length="245" mass="28448">MFSQLKNHPFAVNAHFDQSIILTFAVSREQLAPLLPPSLQLDTYQDKWAFLAVALVRTSALRPAGFPTWMGQNFFLIGYRIFVRYTDQNGRRLRGLLILKSQTDKKQMSLLGNVFTHYRYEEIKIQKGAKGSNQIIEAPDNRFRIAFQSNSEDVKMPIDSPFYDWKDARKFAGPLPHTFTYLSNSKEMLIVEGQRQNWIPKPVQINSYNIPYFSELGIKNPILASAFQIKDIPYHWKKGRLERCL</sequence>
<keyword evidence="2" id="KW-1185">Reference proteome</keyword>
<protein>
    <submittedName>
        <fullName evidence="1">DUF2071 domain-containing protein</fullName>
    </submittedName>
</protein>